<organism evidence="1 2">
    <name type="scientific">Angiostrongylus cantonensis</name>
    <name type="common">Rat lungworm</name>
    <dbReference type="NCBI Taxonomy" id="6313"/>
    <lineage>
        <taxon>Eukaryota</taxon>
        <taxon>Metazoa</taxon>
        <taxon>Ecdysozoa</taxon>
        <taxon>Nematoda</taxon>
        <taxon>Chromadorea</taxon>
        <taxon>Rhabditida</taxon>
        <taxon>Rhabditina</taxon>
        <taxon>Rhabditomorpha</taxon>
        <taxon>Strongyloidea</taxon>
        <taxon>Metastrongylidae</taxon>
        <taxon>Angiostrongylus</taxon>
    </lineage>
</organism>
<dbReference type="AlphaFoldDB" id="A0A0K0D9W5"/>
<evidence type="ECO:0000313" key="2">
    <source>
        <dbReference type="WBParaSite" id="ACAC_0000697301-mRNA-1"/>
    </source>
</evidence>
<name>A0A0K0D9W5_ANGCA</name>
<reference evidence="2" key="2">
    <citation type="submission" date="2016-04" db="UniProtKB">
        <authorList>
            <consortium name="WormBaseParasite"/>
        </authorList>
    </citation>
    <scope>IDENTIFICATION</scope>
</reference>
<accession>A0A0K0D9W5</accession>
<evidence type="ECO:0000313" key="1">
    <source>
        <dbReference type="Proteomes" id="UP000035642"/>
    </source>
</evidence>
<dbReference type="Proteomes" id="UP000035642">
    <property type="component" value="Unassembled WGS sequence"/>
</dbReference>
<dbReference type="STRING" id="6313.A0A0K0D9W5"/>
<reference evidence="1" key="1">
    <citation type="submission" date="2012-09" db="EMBL/GenBank/DDBJ databases">
        <authorList>
            <person name="Martin A.A."/>
        </authorList>
    </citation>
    <scope>NUCLEOTIDE SEQUENCE</scope>
</reference>
<dbReference type="WBParaSite" id="ACAC_0000697301-mRNA-1">
    <property type="protein sequence ID" value="ACAC_0000697301-mRNA-1"/>
    <property type="gene ID" value="ACAC_0000697301"/>
</dbReference>
<sequence>MLSRLGIRHLREFVARNVPCHTVLFRMTNSDLCTRRRWMLKIALNGLHLRRVELARDCVQMNTKNAKISESTLTSDEVQAFSAPSFAFNKFLRILVQSCLDTSPVTEKSTLLFIT</sequence>
<proteinExistence type="predicted"/>
<keyword evidence="1" id="KW-1185">Reference proteome</keyword>
<protein>
    <submittedName>
        <fullName evidence="2">Uncharacterized protein</fullName>
    </submittedName>
</protein>